<dbReference type="OrthoDB" id="312975at2759"/>
<proteinExistence type="inferred from homology"/>
<dbReference type="AlphaFoldDB" id="A0A078A0D9"/>
<feature type="compositionally biased region" description="Basic and acidic residues" evidence="7">
    <location>
        <begin position="322"/>
        <end position="331"/>
    </location>
</feature>
<evidence type="ECO:0000256" key="5">
    <source>
        <dbReference type="ARBA" id="ARBA00023212"/>
    </source>
</evidence>
<feature type="compositionally biased region" description="Basic and acidic residues" evidence="7">
    <location>
        <begin position="339"/>
        <end position="351"/>
    </location>
</feature>
<dbReference type="OMA" id="HYHISAS"/>
<comment type="subunit">
    <text evidence="6">Component of the Arp2/3 complex.</text>
</comment>
<dbReference type="Gene3D" id="3.30.1460.20">
    <property type="match status" value="2"/>
</dbReference>
<dbReference type="GO" id="GO:0030041">
    <property type="term" value="P:actin filament polymerization"/>
    <property type="evidence" value="ECO:0007669"/>
    <property type="project" value="InterPro"/>
</dbReference>
<dbReference type="SUPFAM" id="SSF69645">
    <property type="entry name" value="Arp2/3 complex subunits"/>
    <property type="match status" value="2"/>
</dbReference>
<dbReference type="InParanoid" id="A0A078A0D9"/>
<evidence type="ECO:0000256" key="7">
    <source>
        <dbReference type="SAM" id="MobiDB-lite"/>
    </source>
</evidence>
<sequence length="357" mass="41607">MMYNNPSNPIIHQILKSCLTKDIFMRETAYDYDQSIFFIQKDEGQDLIKFSFSCNGSKQILINGGEEMLQALYSDNLLPKDMHHPDYDVTLGIDGSKLPKTQKTSKKMDEDTLTKIKAQNEEIRKDRDRKVEELCTKFAQFKRDFMGAPIRRALLNLQKGISYSIQLLSPGQGNPKDSCEIPYRADEKYWVVAARNEVTISFAMQFDNPTDRALARIFLLEFSDSKRYVKNPPAIIYHDIKFPENVSAIFPDASKEKYSNGVISFTLFDNHLKPSFDQPLTFLIGFRQYLHYHFHAIKASLHSRMRKRVETFQRVIAKAKRDQDAPKKYKDTIGGAQNEDLREERKQEEVFQFKQQR</sequence>
<evidence type="ECO:0000256" key="6">
    <source>
        <dbReference type="RuleBase" id="RU364015"/>
    </source>
</evidence>
<evidence type="ECO:0000313" key="9">
    <source>
        <dbReference type="Proteomes" id="UP000039865"/>
    </source>
</evidence>
<keyword evidence="3 6" id="KW-0963">Cytoplasm</keyword>
<dbReference type="EMBL" id="CCKQ01004168">
    <property type="protein sequence ID" value="CDW75317.1"/>
    <property type="molecule type" value="Genomic_DNA"/>
</dbReference>
<evidence type="ECO:0000256" key="1">
    <source>
        <dbReference type="ARBA" id="ARBA00004245"/>
    </source>
</evidence>
<feature type="region of interest" description="Disordered" evidence="7">
    <location>
        <begin position="322"/>
        <end position="357"/>
    </location>
</feature>
<comment type="similarity">
    <text evidence="2 6">Belongs to the ARPC2 family.</text>
</comment>
<dbReference type="Proteomes" id="UP000039865">
    <property type="component" value="Unassembled WGS sequence"/>
</dbReference>
<dbReference type="GO" id="GO:0005200">
    <property type="term" value="F:structural constituent of cytoskeleton"/>
    <property type="evidence" value="ECO:0007669"/>
    <property type="project" value="TreeGrafter"/>
</dbReference>
<dbReference type="PANTHER" id="PTHR12058:SF0">
    <property type="entry name" value="ACTIN-RELATED PROTEIN 2_3 COMPLEX SUBUNIT 2"/>
    <property type="match status" value="1"/>
</dbReference>
<evidence type="ECO:0000313" key="8">
    <source>
        <dbReference type="EMBL" id="CDW75317.1"/>
    </source>
</evidence>
<dbReference type="InterPro" id="IPR007188">
    <property type="entry name" value="ARPC2"/>
</dbReference>
<keyword evidence="9" id="KW-1185">Reference proteome</keyword>
<dbReference type="InterPro" id="IPR034666">
    <property type="entry name" value="ARPC2/4"/>
</dbReference>
<keyword evidence="4 6" id="KW-0009">Actin-binding</keyword>
<comment type="function">
    <text evidence="6">Functions as actin-binding component of the Arp2/3 complex which is involved in regulation of actin polymerization and together with an activating nucleation-promoting factor (NPF) mediates the formation of branched actin networks.</text>
</comment>
<evidence type="ECO:0000256" key="2">
    <source>
        <dbReference type="ARBA" id="ARBA00007192"/>
    </source>
</evidence>
<comment type="subcellular location">
    <subcellularLocation>
        <location evidence="1 6">Cytoplasm</location>
        <location evidence="1 6">Cytoskeleton</location>
    </subcellularLocation>
</comment>
<reference evidence="8 9" key="1">
    <citation type="submission" date="2014-06" db="EMBL/GenBank/DDBJ databases">
        <authorList>
            <person name="Swart Estienne"/>
        </authorList>
    </citation>
    <scope>NUCLEOTIDE SEQUENCE [LARGE SCALE GENOMIC DNA]</scope>
    <source>
        <strain evidence="8 9">130c</strain>
    </source>
</reference>
<keyword evidence="5 6" id="KW-0206">Cytoskeleton</keyword>
<dbReference type="GO" id="GO:0034314">
    <property type="term" value="P:Arp2/3 complex-mediated actin nucleation"/>
    <property type="evidence" value="ECO:0007669"/>
    <property type="project" value="InterPro"/>
</dbReference>
<name>A0A078A0D9_STYLE</name>
<dbReference type="Pfam" id="PF04045">
    <property type="entry name" value="P34-Arc"/>
    <property type="match status" value="1"/>
</dbReference>
<gene>
    <name evidence="8" type="primary">Contig738.g816</name>
    <name evidence="8" type="ORF">STYLEM_4304</name>
</gene>
<dbReference type="GO" id="GO:0005885">
    <property type="term" value="C:Arp2/3 protein complex"/>
    <property type="evidence" value="ECO:0007669"/>
    <property type="project" value="InterPro"/>
</dbReference>
<dbReference type="GO" id="GO:0051015">
    <property type="term" value="F:actin filament binding"/>
    <property type="evidence" value="ECO:0007669"/>
    <property type="project" value="TreeGrafter"/>
</dbReference>
<organism evidence="8 9">
    <name type="scientific">Stylonychia lemnae</name>
    <name type="common">Ciliate</name>
    <dbReference type="NCBI Taxonomy" id="5949"/>
    <lineage>
        <taxon>Eukaryota</taxon>
        <taxon>Sar</taxon>
        <taxon>Alveolata</taxon>
        <taxon>Ciliophora</taxon>
        <taxon>Intramacronucleata</taxon>
        <taxon>Spirotrichea</taxon>
        <taxon>Stichotrichia</taxon>
        <taxon>Sporadotrichida</taxon>
        <taxon>Oxytrichidae</taxon>
        <taxon>Stylonychinae</taxon>
        <taxon>Stylonychia</taxon>
    </lineage>
</organism>
<evidence type="ECO:0000256" key="4">
    <source>
        <dbReference type="ARBA" id="ARBA00023203"/>
    </source>
</evidence>
<protein>
    <recommendedName>
        <fullName evidence="6">Arp2/3 complex 34 kDa subunit</fullName>
    </recommendedName>
</protein>
<accession>A0A078A0D9</accession>
<dbReference type="PANTHER" id="PTHR12058">
    <property type="entry name" value="ARP2/3 COMPLEX 34 KDA SUBUNIT"/>
    <property type="match status" value="1"/>
</dbReference>
<evidence type="ECO:0000256" key="3">
    <source>
        <dbReference type="ARBA" id="ARBA00022490"/>
    </source>
</evidence>